<dbReference type="PaxDb" id="5061-CADANGAP00001549"/>
<dbReference type="Proteomes" id="UP000068243">
    <property type="component" value="Unassembled WGS sequence"/>
</dbReference>
<dbReference type="AlphaFoldDB" id="A0A124BV69"/>
<accession>A0A124BV69</accession>
<protein>
    <submittedName>
        <fullName evidence="2">Similar to An02g00920</fullName>
    </submittedName>
</protein>
<dbReference type="VEuPathDB" id="FungiDB:ATCC64974_59700"/>
<dbReference type="OMA" id="KNTMGIA"/>
<organism evidence="2 3">
    <name type="scientific">Aspergillus niger</name>
    <dbReference type="NCBI Taxonomy" id="5061"/>
    <lineage>
        <taxon>Eukaryota</taxon>
        <taxon>Fungi</taxon>
        <taxon>Dikarya</taxon>
        <taxon>Ascomycota</taxon>
        <taxon>Pezizomycotina</taxon>
        <taxon>Eurotiomycetes</taxon>
        <taxon>Eurotiomycetidae</taxon>
        <taxon>Eurotiales</taxon>
        <taxon>Aspergillaceae</taxon>
        <taxon>Aspergillus</taxon>
        <taxon>Aspergillus subgen. Circumdati</taxon>
    </lineage>
</organism>
<dbReference type="OrthoDB" id="4387832at2759"/>
<proteinExistence type="predicted"/>
<reference evidence="3" key="1">
    <citation type="journal article" date="2016" name="Genome Announc.">
        <title>Draft genome sequence of Aspergillus niger strain An76.</title>
        <authorList>
            <person name="Gong W."/>
            <person name="Cheng Z."/>
            <person name="Zhang H."/>
            <person name="Liu L."/>
            <person name="Gao P."/>
            <person name="Wang L."/>
        </authorList>
    </citation>
    <scope>NUCLEOTIDE SEQUENCE [LARGE SCALE GENOMIC DNA]</scope>
    <source>
        <strain evidence="3">An76</strain>
    </source>
</reference>
<sequence>MSTTSEKNTMGIAVEEVRKTEPELGGQNHSSPSLEDLIEEVPPVEDSPSLIETIGYLLSIQDGYGPPDSTWDVEDFD</sequence>
<name>A0A124BV69_ASPNG</name>
<gene>
    <name evidence="2" type="ORF">ABL_01091</name>
</gene>
<feature type="region of interest" description="Disordered" evidence="1">
    <location>
        <begin position="1"/>
        <end position="35"/>
    </location>
</feature>
<evidence type="ECO:0000313" key="3">
    <source>
        <dbReference type="Proteomes" id="UP000068243"/>
    </source>
</evidence>
<dbReference type="VEuPathDB" id="FungiDB:An02g00920"/>
<comment type="caution">
    <text evidence="2">The sequence shown here is derived from an EMBL/GenBank/DDBJ whole genome shotgun (WGS) entry which is preliminary data.</text>
</comment>
<dbReference type="VEuPathDB" id="FungiDB:M747DRAFT_366355"/>
<dbReference type="EMBL" id="BCMY01000001">
    <property type="protein sequence ID" value="GAQ35181.1"/>
    <property type="molecule type" value="Genomic_DNA"/>
</dbReference>
<evidence type="ECO:0000256" key="1">
    <source>
        <dbReference type="SAM" id="MobiDB-lite"/>
    </source>
</evidence>
<evidence type="ECO:0000313" key="2">
    <source>
        <dbReference type="EMBL" id="GAQ35181.1"/>
    </source>
</evidence>
<dbReference type="VEuPathDB" id="FungiDB:ASPNIDRAFT2_1174502"/>